<proteinExistence type="predicted"/>
<accession>A0AAV7V7X8</accession>
<dbReference type="AlphaFoldDB" id="A0AAV7V7X8"/>
<protein>
    <submittedName>
        <fullName evidence="1">Uncharacterized protein</fullName>
    </submittedName>
</protein>
<dbReference type="EMBL" id="JANPWB010000003">
    <property type="protein sequence ID" value="KAJ1197615.1"/>
    <property type="molecule type" value="Genomic_DNA"/>
</dbReference>
<reference evidence="1" key="1">
    <citation type="journal article" date="2022" name="bioRxiv">
        <title>Sequencing and chromosome-scale assembly of the giantPleurodeles waltlgenome.</title>
        <authorList>
            <person name="Brown T."/>
            <person name="Elewa A."/>
            <person name="Iarovenko S."/>
            <person name="Subramanian E."/>
            <person name="Araus A.J."/>
            <person name="Petzold A."/>
            <person name="Susuki M."/>
            <person name="Suzuki K.-i.T."/>
            <person name="Hayashi T."/>
            <person name="Toyoda A."/>
            <person name="Oliveira C."/>
            <person name="Osipova E."/>
            <person name="Leigh N.D."/>
            <person name="Simon A."/>
            <person name="Yun M.H."/>
        </authorList>
    </citation>
    <scope>NUCLEOTIDE SEQUENCE</scope>
    <source>
        <strain evidence="1">20211129_DDA</strain>
        <tissue evidence="1">Liver</tissue>
    </source>
</reference>
<evidence type="ECO:0000313" key="2">
    <source>
        <dbReference type="Proteomes" id="UP001066276"/>
    </source>
</evidence>
<organism evidence="1 2">
    <name type="scientific">Pleurodeles waltl</name>
    <name type="common">Iberian ribbed newt</name>
    <dbReference type="NCBI Taxonomy" id="8319"/>
    <lineage>
        <taxon>Eukaryota</taxon>
        <taxon>Metazoa</taxon>
        <taxon>Chordata</taxon>
        <taxon>Craniata</taxon>
        <taxon>Vertebrata</taxon>
        <taxon>Euteleostomi</taxon>
        <taxon>Amphibia</taxon>
        <taxon>Batrachia</taxon>
        <taxon>Caudata</taxon>
        <taxon>Salamandroidea</taxon>
        <taxon>Salamandridae</taxon>
        <taxon>Pleurodelinae</taxon>
        <taxon>Pleurodeles</taxon>
    </lineage>
</organism>
<keyword evidence="2" id="KW-1185">Reference proteome</keyword>
<sequence>MCRLVSTQGWLCVDFQHSVVDPLRVEGLSDARDGAWISCVGRMKSQELRQCGGPLRQSSGPCVEYPITTLALRPSTHCKVKLHRSGVASISPAESGGVVLARPCVKVLISRQALRRFLLRSRAALSLQGRASKFRSSRRRRVDQRRCAAFFLPQNKLCVEKFGARSVQEEE</sequence>
<gene>
    <name evidence="1" type="ORF">NDU88_001471</name>
</gene>
<dbReference type="Proteomes" id="UP001066276">
    <property type="component" value="Chromosome 2_1"/>
</dbReference>
<evidence type="ECO:0000313" key="1">
    <source>
        <dbReference type="EMBL" id="KAJ1197615.1"/>
    </source>
</evidence>
<name>A0AAV7V7X8_PLEWA</name>
<comment type="caution">
    <text evidence="1">The sequence shown here is derived from an EMBL/GenBank/DDBJ whole genome shotgun (WGS) entry which is preliminary data.</text>
</comment>